<sequence length="109" mass="11394">MVYPGFISPTLAAQAVIPQSPCHSEDAAGESIKNITLSPGAEKAYYSATAEAQQGPLQLPLSLGHVTTKGGTASSDRKALISITTQQGPRIIAPPSFDGKTMSFVVEHR</sequence>
<evidence type="ECO:0000313" key="1">
    <source>
        <dbReference type="EMBL" id="MED6286375.1"/>
    </source>
</evidence>
<dbReference type="EMBL" id="JAHUTJ010057637">
    <property type="protein sequence ID" value="MED6286375.1"/>
    <property type="molecule type" value="Genomic_DNA"/>
</dbReference>
<gene>
    <name evidence="1" type="ORF">CHARACLAT_005276</name>
</gene>
<accession>A0ABU7EHV5</accession>
<reference evidence="1 2" key="1">
    <citation type="submission" date="2021-06" db="EMBL/GenBank/DDBJ databases">
        <authorList>
            <person name="Palmer J.M."/>
        </authorList>
    </citation>
    <scope>NUCLEOTIDE SEQUENCE [LARGE SCALE GENOMIC DNA]</scope>
    <source>
        <strain evidence="1 2">CL_MEX2019</strain>
        <tissue evidence="1">Muscle</tissue>
    </source>
</reference>
<comment type="caution">
    <text evidence="1">The sequence shown here is derived from an EMBL/GenBank/DDBJ whole genome shotgun (WGS) entry which is preliminary data.</text>
</comment>
<organism evidence="1 2">
    <name type="scientific">Characodon lateralis</name>
    <dbReference type="NCBI Taxonomy" id="208331"/>
    <lineage>
        <taxon>Eukaryota</taxon>
        <taxon>Metazoa</taxon>
        <taxon>Chordata</taxon>
        <taxon>Craniata</taxon>
        <taxon>Vertebrata</taxon>
        <taxon>Euteleostomi</taxon>
        <taxon>Actinopterygii</taxon>
        <taxon>Neopterygii</taxon>
        <taxon>Teleostei</taxon>
        <taxon>Neoteleostei</taxon>
        <taxon>Acanthomorphata</taxon>
        <taxon>Ovalentaria</taxon>
        <taxon>Atherinomorphae</taxon>
        <taxon>Cyprinodontiformes</taxon>
        <taxon>Goodeidae</taxon>
        <taxon>Characodon</taxon>
    </lineage>
</organism>
<proteinExistence type="predicted"/>
<keyword evidence="2" id="KW-1185">Reference proteome</keyword>
<dbReference type="Proteomes" id="UP001352852">
    <property type="component" value="Unassembled WGS sequence"/>
</dbReference>
<name>A0ABU7EHV5_9TELE</name>
<protein>
    <submittedName>
        <fullName evidence="1">Uncharacterized protein</fullName>
    </submittedName>
</protein>
<evidence type="ECO:0000313" key="2">
    <source>
        <dbReference type="Proteomes" id="UP001352852"/>
    </source>
</evidence>